<dbReference type="AlphaFoldDB" id="A0AAV9V7Q7"/>
<accession>A0AAV9V7Q7</accession>
<gene>
    <name evidence="2" type="ORF">TWF730_007389</name>
</gene>
<dbReference type="Proteomes" id="UP001373714">
    <property type="component" value="Unassembled WGS sequence"/>
</dbReference>
<feature type="region of interest" description="Disordered" evidence="1">
    <location>
        <begin position="85"/>
        <end position="104"/>
    </location>
</feature>
<organism evidence="2 3">
    <name type="scientific">Orbilia blumenaviensis</name>
    <dbReference type="NCBI Taxonomy" id="1796055"/>
    <lineage>
        <taxon>Eukaryota</taxon>
        <taxon>Fungi</taxon>
        <taxon>Dikarya</taxon>
        <taxon>Ascomycota</taxon>
        <taxon>Pezizomycotina</taxon>
        <taxon>Orbiliomycetes</taxon>
        <taxon>Orbiliales</taxon>
        <taxon>Orbiliaceae</taxon>
        <taxon>Orbilia</taxon>
    </lineage>
</organism>
<feature type="compositionally biased region" description="Polar residues" evidence="1">
    <location>
        <begin position="167"/>
        <end position="177"/>
    </location>
</feature>
<proteinExistence type="predicted"/>
<feature type="compositionally biased region" description="Basic residues" evidence="1">
    <location>
        <begin position="411"/>
        <end position="424"/>
    </location>
</feature>
<feature type="region of interest" description="Disordered" evidence="1">
    <location>
        <begin position="408"/>
        <end position="451"/>
    </location>
</feature>
<evidence type="ECO:0000313" key="3">
    <source>
        <dbReference type="Proteomes" id="UP001373714"/>
    </source>
</evidence>
<comment type="caution">
    <text evidence="2">The sequence shown here is derived from an EMBL/GenBank/DDBJ whole genome shotgun (WGS) entry which is preliminary data.</text>
</comment>
<reference evidence="2 3" key="1">
    <citation type="submission" date="2019-10" db="EMBL/GenBank/DDBJ databases">
        <authorList>
            <person name="Palmer J.M."/>
        </authorList>
    </citation>
    <scope>NUCLEOTIDE SEQUENCE [LARGE SCALE GENOMIC DNA]</scope>
    <source>
        <strain evidence="2 3">TWF730</strain>
    </source>
</reference>
<dbReference type="EMBL" id="JAVHNS010000004">
    <property type="protein sequence ID" value="KAK6358035.1"/>
    <property type="molecule type" value="Genomic_DNA"/>
</dbReference>
<evidence type="ECO:0000256" key="1">
    <source>
        <dbReference type="SAM" id="MobiDB-lite"/>
    </source>
</evidence>
<name>A0AAV9V7Q7_9PEZI</name>
<feature type="compositionally biased region" description="Polar residues" evidence="1">
    <location>
        <begin position="90"/>
        <end position="99"/>
    </location>
</feature>
<sequence length="498" mass="54424">MSSGMSPKEFEAFLKAVQENMNIGSSSSSKNLGLKSDETKAKKVVRASAFKEEFRASGSGKPSLQHGGVKDRSLVVDDVGKLVEEAQELPPSTTSQSGPLSIIDNDDPNIISGVFHPTSAWLKQNLPDLISPVYFPSIESSQREQDTTMGKQKVAKQAHRKRVAKPSTKNTPGTSLHEQPISPPITPNTPQELTTSQSATPKPDQKTEPDEKDPIAAILQAIAPEAFGSTAIEPDVSTTVPKPSNGGTQPAKDQLVVDQDIFKLVTDIGIFTKWKREEFLNLNRNEMLVFIHLYARDQMPTTEDSLGKVRRAFFTHVYDKFYWVSWVRDAILFFLGNPAAEMLPEEDISILNAAAEDLDFLEWMAPEFKLRSQCHVARYNLRRIQAMKDEGQAMEVAAPVVSLGVGDPGAKKRKKNKKKNKGKGKAVEGGGDGEEELGASADLQGQLEEAETAARAAASAVDLLRRKQVPSSMPQVRQVKGFEDLVDAFLSAAVEKAA</sequence>
<feature type="compositionally biased region" description="Polar residues" evidence="1">
    <location>
        <begin position="188"/>
        <end position="200"/>
    </location>
</feature>
<evidence type="ECO:0000313" key="2">
    <source>
        <dbReference type="EMBL" id="KAK6358035.1"/>
    </source>
</evidence>
<protein>
    <submittedName>
        <fullName evidence="2">Uncharacterized protein</fullName>
    </submittedName>
</protein>
<feature type="compositionally biased region" description="Basic residues" evidence="1">
    <location>
        <begin position="153"/>
        <end position="164"/>
    </location>
</feature>
<feature type="region of interest" description="Disordered" evidence="1">
    <location>
        <begin position="141"/>
        <end position="211"/>
    </location>
</feature>
<keyword evidence="3" id="KW-1185">Reference proteome</keyword>